<dbReference type="GO" id="GO:0008250">
    <property type="term" value="C:oligosaccharyltransferase complex"/>
    <property type="evidence" value="ECO:0007669"/>
    <property type="project" value="TreeGrafter"/>
</dbReference>
<sequence>MKSISSLLLLPLVLAAKPPQERLAELAQKNNGVIPLDATTFELITGPKRTWSASIQLTAMDPRRRCGPCKEFDPSWKTVAEAWSTVPAKHRDTHFFGTLDFDNAQAVFQKLNLATAPVVMIYPATEGPRQLASGKTGPSKYEFSQGFDPLPLAQHLNSHTPVPIPFKAPIDWNKYATIAFGFLAFATFLRYAQPVLQSRFTWGIITVISIVVFTSGFMFNRIRNTPWAGPKGASVAAGFQTQYAQETQMVGMIYGTLAASFAMLIFVTPYTKSSSRQRVQVYIWNAVIIIVYSILVSLFKIKNKAYPFKLFL</sequence>
<dbReference type="Gene3D" id="3.40.30.10">
    <property type="entry name" value="Glutaredoxin"/>
    <property type="match status" value="1"/>
</dbReference>
<feature type="chain" id="PRO_5022667526" evidence="10">
    <location>
        <begin position="16"/>
        <end position="312"/>
    </location>
</feature>
<dbReference type="Proteomes" id="UP000305067">
    <property type="component" value="Unassembled WGS sequence"/>
</dbReference>
<keyword evidence="5 10" id="KW-0732">Signal</keyword>
<evidence type="ECO:0000256" key="2">
    <source>
        <dbReference type="ARBA" id="ARBA00004477"/>
    </source>
</evidence>
<proteinExistence type="inferred from homology"/>
<comment type="subcellular location">
    <subcellularLocation>
        <location evidence="2">Endoplasmic reticulum membrane</location>
        <topology evidence="2">Multi-pass membrane protein</topology>
    </subcellularLocation>
</comment>
<evidence type="ECO:0000256" key="6">
    <source>
        <dbReference type="ARBA" id="ARBA00022824"/>
    </source>
</evidence>
<dbReference type="InterPro" id="IPR036249">
    <property type="entry name" value="Thioredoxin-like_sf"/>
</dbReference>
<evidence type="ECO:0000313" key="12">
    <source>
        <dbReference type="Proteomes" id="UP000305067"/>
    </source>
</evidence>
<feature type="transmembrane region" description="Helical" evidence="9">
    <location>
        <begin position="282"/>
        <end position="301"/>
    </location>
</feature>
<evidence type="ECO:0000256" key="3">
    <source>
        <dbReference type="ARBA" id="ARBA00009561"/>
    </source>
</evidence>
<evidence type="ECO:0000256" key="7">
    <source>
        <dbReference type="ARBA" id="ARBA00022989"/>
    </source>
</evidence>
<protein>
    <submittedName>
        <fullName evidence="11">Oligosaccharyl transferase subunit OST3/OST6 family</fullName>
    </submittedName>
</protein>
<dbReference type="EMBL" id="ML178814">
    <property type="protein sequence ID" value="TFL07636.1"/>
    <property type="molecule type" value="Genomic_DNA"/>
</dbReference>
<dbReference type="GO" id="GO:0016740">
    <property type="term" value="F:transferase activity"/>
    <property type="evidence" value="ECO:0007669"/>
    <property type="project" value="UniProtKB-KW"/>
</dbReference>
<keyword evidence="7 9" id="KW-1133">Transmembrane helix</keyword>
<dbReference type="PANTHER" id="PTHR12692">
    <property type="entry name" value="DOLICHYL-DIPHOSPHOOLIGOSACCHARIDE--PROTEIN GLYCOSYLTRANSFERASE-RELATED"/>
    <property type="match status" value="1"/>
</dbReference>
<dbReference type="Pfam" id="PF04756">
    <property type="entry name" value="OST3_OST6"/>
    <property type="match status" value="1"/>
</dbReference>
<evidence type="ECO:0000256" key="4">
    <source>
        <dbReference type="ARBA" id="ARBA00022692"/>
    </source>
</evidence>
<accession>A0A5C3R026</accession>
<evidence type="ECO:0000256" key="1">
    <source>
        <dbReference type="ARBA" id="ARBA00002791"/>
    </source>
</evidence>
<comment type="function">
    <text evidence="1">Subunit of the oligosaccharyl transferase (OST) complex that catalyzes the initial transfer of a defined glycan (Glc(3)Man(9)GlcNAc(2) in eukaryotes) from the lipid carrier dolichol-pyrophosphate to an asparagine residue within an Asn-X-Ser/Thr consensus motif in nascent polypeptide chains, the first step in protein N-glycosylation. N-glycosylation occurs cotranslationally and the complex associates with the Sec61 complex at the channel-forming translocon complex that mediates protein translocation across the endoplasmic reticulum (ER). All subunits are required for a maximal enzyme activity.</text>
</comment>
<evidence type="ECO:0000256" key="9">
    <source>
        <dbReference type="SAM" id="Phobius"/>
    </source>
</evidence>
<dbReference type="STRING" id="1884261.A0A5C3R026"/>
<gene>
    <name evidence="11" type="ORF">BDV98DRAFT_558209</name>
</gene>
<feature type="transmembrane region" description="Helical" evidence="9">
    <location>
        <begin position="249"/>
        <end position="270"/>
    </location>
</feature>
<keyword evidence="6" id="KW-0256">Endoplasmic reticulum</keyword>
<keyword evidence="12" id="KW-1185">Reference proteome</keyword>
<evidence type="ECO:0000256" key="10">
    <source>
        <dbReference type="SAM" id="SignalP"/>
    </source>
</evidence>
<evidence type="ECO:0000256" key="8">
    <source>
        <dbReference type="ARBA" id="ARBA00023136"/>
    </source>
</evidence>
<name>A0A5C3R026_9AGAR</name>
<dbReference type="AlphaFoldDB" id="A0A5C3R026"/>
<reference evidence="11 12" key="1">
    <citation type="journal article" date="2019" name="Nat. Ecol. Evol.">
        <title>Megaphylogeny resolves global patterns of mushroom evolution.</title>
        <authorList>
            <person name="Varga T."/>
            <person name="Krizsan K."/>
            <person name="Foldi C."/>
            <person name="Dima B."/>
            <person name="Sanchez-Garcia M."/>
            <person name="Sanchez-Ramirez S."/>
            <person name="Szollosi G.J."/>
            <person name="Szarkandi J.G."/>
            <person name="Papp V."/>
            <person name="Albert L."/>
            <person name="Andreopoulos W."/>
            <person name="Angelini C."/>
            <person name="Antonin V."/>
            <person name="Barry K.W."/>
            <person name="Bougher N.L."/>
            <person name="Buchanan P."/>
            <person name="Buyck B."/>
            <person name="Bense V."/>
            <person name="Catcheside P."/>
            <person name="Chovatia M."/>
            <person name="Cooper J."/>
            <person name="Damon W."/>
            <person name="Desjardin D."/>
            <person name="Finy P."/>
            <person name="Geml J."/>
            <person name="Haridas S."/>
            <person name="Hughes K."/>
            <person name="Justo A."/>
            <person name="Karasinski D."/>
            <person name="Kautmanova I."/>
            <person name="Kiss B."/>
            <person name="Kocsube S."/>
            <person name="Kotiranta H."/>
            <person name="LaButti K.M."/>
            <person name="Lechner B.E."/>
            <person name="Liimatainen K."/>
            <person name="Lipzen A."/>
            <person name="Lukacs Z."/>
            <person name="Mihaltcheva S."/>
            <person name="Morgado L.N."/>
            <person name="Niskanen T."/>
            <person name="Noordeloos M.E."/>
            <person name="Ohm R.A."/>
            <person name="Ortiz-Santana B."/>
            <person name="Ovrebo C."/>
            <person name="Racz N."/>
            <person name="Riley R."/>
            <person name="Savchenko A."/>
            <person name="Shiryaev A."/>
            <person name="Soop K."/>
            <person name="Spirin V."/>
            <person name="Szebenyi C."/>
            <person name="Tomsovsky M."/>
            <person name="Tulloss R.E."/>
            <person name="Uehling J."/>
            <person name="Grigoriev I.V."/>
            <person name="Vagvolgyi C."/>
            <person name="Papp T."/>
            <person name="Martin F.M."/>
            <person name="Miettinen O."/>
            <person name="Hibbett D.S."/>
            <person name="Nagy L.G."/>
        </authorList>
    </citation>
    <scope>NUCLEOTIDE SEQUENCE [LARGE SCALE GENOMIC DNA]</scope>
    <source>
        <strain evidence="11 12">CBS 309.79</strain>
    </source>
</reference>
<dbReference type="OrthoDB" id="67566at2759"/>
<keyword evidence="8 9" id="KW-0472">Membrane</keyword>
<organism evidence="11 12">
    <name type="scientific">Pterulicium gracile</name>
    <dbReference type="NCBI Taxonomy" id="1884261"/>
    <lineage>
        <taxon>Eukaryota</taxon>
        <taxon>Fungi</taxon>
        <taxon>Dikarya</taxon>
        <taxon>Basidiomycota</taxon>
        <taxon>Agaricomycotina</taxon>
        <taxon>Agaricomycetes</taxon>
        <taxon>Agaricomycetidae</taxon>
        <taxon>Agaricales</taxon>
        <taxon>Pleurotineae</taxon>
        <taxon>Pterulaceae</taxon>
        <taxon>Pterulicium</taxon>
    </lineage>
</organism>
<evidence type="ECO:0000256" key="5">
    <source>
        <dbReference type="ARBA" id="ARBA00022729"/>
    </source>
</evidence>
<dbReference type="InterPro" id="IPR021149">
    <property type="entry name" value="OligosaccharylTrfase_OST3/OST6"/>
</dbReference>
<dbReference type="SUPFAM" id="SSF52833">
    <property type="entry name" value="Thioredoxin-like"/>
    <property type="match status" value="1"/>
</dbReference>
<comment type="similarity">
    <text evidence="3">Belongs to the OST3/OST6 family.</text>
</comment>
<dbReference type="GO" id="GO:0018279">
    <property type="term" value="P:protein N-linked glycosylation via asparagine"/>
    <property type="evidence" value="ECO:0007669"/>
    <property type="project" value="TreeGrafter"/>
</dbReference>
<keyword evidence="11" id="KW-0808">Transferase</keyword>
<feature type="transmembrane region" description="Helical" evidence="9">
    <location>
        <begin position="200"/>
        <end position="219"/>
    </location>
</feature>
<dbReference type="PANTHER" id="PTHR12692:SF0">
    <property type="entry name" value="GH11935P"/>
    <property type="match status" value="1"/>
</dbReference>
<evidence type="ECO:0000313" key="11">
    <source>
        <dbReference type="EMBL" id="TFL07636.1"/>
    </source>
</evidence>
<keyword evidence="4 9" id="KW-0812">Transmembrane</keyword>
<feature type="signal peptide" evidence="10">
    <location>
        <begin position="1"/>
        <end position="15"/>
    </location>
</feature>